<feature type="transmembrane region" description="Helical" evidence="2">
    <location>
        <begin position="54"/>
        <end position="72"/>
    </location>
</feature>
<evidence type="ECO:0000256" key="1">
    <source>
        <dbReference type="SAM" id="MobiDB-lite"/>
    </source>
</evidence>
<reference evidence="3" key="1">
    <citation type="submission" date="2023-06" db="EMBL/GenBank/DDBJ databases">
        <title>Gordonia sp. nov. and Pseudochrobactrum sp. nov., two species isolated from the burying beetle Nicrophorus vespilloides.</title>
        <authorList>
            <person name="Poehlein A."/>
            <person name="Guzman J."/>
            <person name="Daniel R."/>
            <person name="Vilcinskas A."/>
        </authorList>
    </citation>
    <scope>NUCLEOTIDE SEQUENCE</scope>
    <source>
        <strain evidence="3">MP11Mi</strain>
    </source>
</reference>
<accession>A0AA97CSN0</accession>
<dbReference type="AlphaFoldDB" id="A0AA97CSN0"/>
<feature type="region of interest" description="Disordered" evidence="1">
    <location>
        <begin position="87"/>
        <end position="108"/>
    </location>
</feature>
<sequence length="141" mass="15443">MPGTVEVVTEAASPIQKRHRPALIALVVVAAVACLALAWWQWSRFESSSGTFQNLGYALQWPAFAIAVLYAYRRFVVMEGDPDAVVDKTSKRGPSEIPDGILPERPSAADPTVAVLDAEPDDQLAEYNRYLAGLNDRRDDA</sequence>
<evidence type="ECO:0000313" key="3">
    <source>
        <dbReference type="EMBL" id="WOC11059.1"/>
    </source>
</evidence>
<protein>
    <submittedName>
        <fullName evidence="3">Uncharacterized protein</fullName>
    </submittedName>
</protein>
<gene>
    <name evidence="3" type="ORF">MP11Mi_01220</name>
</gene>
<keyword evidence="2" id="KW-0812">Transmembrane</keyword>
<evidence type="ECO:0000256" key="2">
    <source>
        <dbReference type="SAM" id="Phobius"/>
    </source>
</evidence>
<feature type="transmembrane region" description="Helical" evidence="2">
    <location>
        <begin position="22"/>
        <end position="42"/>
    </location>
</feature>
<name>A0AA97CSN0_9ACTN</name>
<dbReference type="EMBL" id="CP128986">
    <property type="protein sequence ID" value="WOC11059.1"/>
    <property type="molecule type" value="Genomic_DNA"/>
</dbReference>
<keyword evidence="2" id="KW-1133">Transmembrane helix</keyword>
<proteinExistence type="predicted"/>
<organism evidence="3">
    <name type="scientific">Gordonia sp. MP11Mi</name>
    <dbReference type="NCBI Taxonomy" id="3022769"/>
    <lineage>
        <taxon>Bacteria</taxon>
        <taxon>Bacillati</taxon>
        <taxon>Actinomycetota</taxon>
        <taxon>Actinomycetes</taxon>
        <taxon>Mycobacteriales</taxon>
        <taxon>Gordoniaceae</taxon>
        <taxon>Gordonia</taxon>
    </lineage>
</organism>
<keyword evidence="2" id="KW-0472">Membrane</keyword>